<feature type="coiled-coil region" evidence="1">
    <location>
        <begin position="114"/>
        <end position="148"/>
    </location>
</feature>
<dbReference type="InterPro" id="IPR051474">
    <property type="entry name" value="Anti-sigma-K/W_factor"/>
</dbReference>
<evidence type="ECO:0000256" key="1">
    <source>
        <dbReference type="SAM" id="Coils"/>
    </source>
</evidence>
<dbReference type="EMBL" id="JACORU010000010">
    <property type="protein sequence ID" value="MBC5767343.1"/>
    <property type="molecule type" value="Genomic_DNA"/>
</dbReference>
<reference evidence="3" key="1">
    <citation type="submission" date="2020-08" db="EMBL/GenBank/DDBJ databases">
        <title>Ramlibacter sp. GTP1 16S ribosomal RNA gene genome sequencing and assembly.</title>
        <authorList>
            <person name="Kang M."/>
        </authorList>
    </citation>
    <scope>NUCLEOTIDE SEQUENCE</scope>
    <source>
        <strain evidence="3">GTP1</strain>
    </source>
</reference>
<feature type="domain" description="Anti-sigma K factor RskA C-terminal" evidence="2">
    <location>
        <begin position="105"/>
        <end position="255"/>
    </location>
</feature>
<dbReference type="Proteomes" id="UP000596827">
    <property type="component" value="Unassembled WGS sequence"/>
</dbReference>
<dbReference type="PANTHER" id="PTHR37461:SF1">
    <property type="entry name" value="ANTI-SIGMA-K FACTOR RSKA"/>
    <property type="match status" value="1"/>
</dbReference>
<dbReference type="PANTHER" id="PTHR37461">
    <property type="entry name" value="ANTI-SIGMA-K FACTOR RSKA"/>
    <property type="match status" value="1"/>
</dbReference>
<evidence type="ECO:0000313" key="3">
    <source>
        <dbReference type="EMBL" id="MBC5767343.1"/>
    </source>
</evidence>
<evidence type="ECO:0000313" key="4">
    <source>
        <dbReference type="Proteomes" id="UP000596827"/>
    </source>
</evidence>
<sequence>MDLTRHPDLLDRIAAAYALGTLRGGARRRFEAMGRQSATVRAAALLWQERFASLTELQLSQAPSPNVWKRIENLIERPAAPPATARSPWWGGLNFWRGTGVIGSAIALAIMVVTVNMNRELAAKDRELAELQLRGRQLAQQNTQLAAQLQAQPEIRYVAVLADDKAGASMLALFDPKHNTLTLKRVGDYREAADKSLQLWALPRDSAPRSIGVLGAEPVVKLAAVENQLQTSPALAISLEPKGGVPSETGPTGPVLFKGAVLQAPL</sequence>
<proteinExistence type="predicted"/>
<keyword evidence="4" id="KW-1185">Reference proteome</keyword>
<dbReference type="GO" id="GO:0006417">
    <property type="term" value="P:regulation of translation"/>
    <property type="evidence" value="ECO:0007669"/>
    <property type="project" value="TreeGrafter"/>
</dbReference>
<protein>
    <submittedName>
        <fullName evidence="3">Anti-sigma factor</fullName>
    </submittedName>
</protein>
<accession>A0A923MBI4</accession>
<organism evidence="3 4">
    <name type="scientific">Ramlibacter albus</name>
    <dbReference type="NCBI Taxonomy" id="2079448"/>
    <lineage>
        <taxon>Bacteria</taxon>
        <taxon>Pseudomonadati</taxon>
        <taxon>Pseudomonadota</taxon>
        <taxon>Betaproteobacteria</taxon>
        <taxon>Burkholderiales</taxon>
        <taxon>Comamonadaceae</taxon>
        <taxon>Ramlibacter</taxon>
    </lineage>
</organism>
<name>A0A923MBI4_9BURK</name>
<dbReference type="RefSeq" id="WP_187083830.1">
    <property type="nucleotide sequence ID" value="NZ_JACORU010000010.1"/>
</dbReference>
<dbReference type="GO" id="GO:0016989">
    <property type="term" value="F:sigma factor antagonist activity"/>
    <property type="evidence" value="ECO:0007669"/>
    <property type="project" value="TreeGrafter"/>
</dbReference>
<keyword evidence="1" id="KW-0175">Coiled coil</keyword>
<dbReference type="InterPro" id="IPR018764">
    <property type="entry name" value="RskA_C"/>
</dbReference>
<dbReference type="Pfam" id="PF10099">
    <property type="entry name" value="RskA_C"/>
    <property type="match status" value="1"/>
</dbReference>
<dbReference type="AlphaFoldDB" id="A0A923MBI4"/>
<dbReference type="GO" id="GO:0005886">
    <property type="term" value="C:plasma membrane"/>
    <property type="evidence" value="ECO:0007669"/>
    <property type="project" value="InterPro"/>
</dbReference>
<evidence type="ECO:0000259" key="2">
    <source>
        <dbReference type="Pfam" id="PF10099"/>
    </source>
</evidence>
<gene>
    <name evidence="3" type="ORF">H8R02_22955</name>
</gene>
<comment type="caution">
    <text evidence="3">The sequence shown here is derived from an EMBL/GenBank/DDBJ whole genome shotgun (WGS) entry which is preliminary data.</text>
</comment>